<dbReference type="Proteomes" id="UP001054889">
    <property type="component" value="Unassembled WGS sequence"/>
</dbReference>
<feature type="region of interest" description="Disordered" evidence="1">
    <location>
        <begin position="174"/>
        <end position="201"/>
    </location>
</feature>
<sequence>MAIFFTSEKLCVTRRASSGPRPGRGIGSSSPPASCSRTSRRGNPSEPCAPPGSGRGTSRATARTSGTAPASRSARSRSSGTRKAASSRTGSWTSSPPRAATATPTSSVTGSTCSARSTCRPGPVQTLRRARNPMPSSSPPLPTRDQRRRSPICWLLPSPKRIRPAVVPTPLVVQPPSTRPAAPEHQNWSPPHQSIQAAPCSPPVTARDPFCTEFPAAAAQDDDDLDFEFAKSLEGTLEQAAEGEVAAEAQDDDTDWFEISEALNQQMHEQIDAFDAAIGRRGNPMMCA</sequence>
<reference evidence="2" key="2">
    <citation type="submission" date="2021-12" db="EMBL/GenBank/DDBJ databases">
        <title>Resequencing data analysis of finger millet.</title>
        <authorList>
            <person name="Hatakeyama M."/>
            <person name="Aluri S."/>
            <person name="Balachadran M.T."/>
            <person name="Sivarajan S.R."/>
            <person name="Poveda L."/>
            <person name="Shimizu-Inatsugi R."/>
            <person name="Schlapbach R."/>
            <person name="Sreeman S.M."/>
            <person name="Shimizu K.K."/>
        </authorList>
    </citation>
    <scope>NUCLEOTIDE SEQUENCE</scope>
</reference>
<keyword evidence="3" id="KW-1185">Reference proteome</keyword>
<dbReference type="AlphaFoldDB" id="A0AAV5EEB1"/>
<feature type="compositionally biased region" description="Polar residues" evidence="1">
    <location>
        <begin position="90"/>
        <end position="117"/>
    </location>
</feature>
<feature type="compositionally biased region" description="Low complexity" evidence="1">
    <location>
        <begin position="14"/>
        <end position="37"/>
    </location>
</feature>
<protein>
    <submittedName>
        <fullName evidence="2">Uncharacterized protein</fullName>
    </submittedName>
</protein>
<evidence type="ECO:0000256" key="1">
    <source>
        <dbReference type="SAM" id="MobiDB-lite"/>
    </source>
</evidence>
<feature type="compositionally biased region" description="Low complexity" evidence="1">
    <location>
        <begin position="56"/>
        <end position="89"/>
    </location>
</feature>
<comment type="caution">
    <text evidence="2">The sequence shown here is derived from an EMBL/GenBank/DDBJ whole genome shotgun (WGS) entry which is preliminary data.</text>
</comment>
<feature type="region of interest" description="Disordered" evidence="1">
    <location>
        <begin position="1"/>
        <end position="156"/>
    </location>
</feature>
<evidence type="ECO:0000313" key="2">
    <source>
        <dbReference type="EMBL" id="GJN20887.1"/>
    </source>
</evidence>
<reference evidence="2" key="1">
    <citation type="journal article" date="2018" name="DNA Res.">
        <title>Multiple hybrid de novo genome assembly of finger millet, an orphan allotetraploid crop.</title>
        <authorList>
            <person name="Hatakeyama M."/>
            <person name="Aluri S."/>
            <person name="Balachadran M.T."/>
            <person name="Sivarajan S.R."/>
            <person name="Patrignani A."/>
            <person name="Gruter S."/>
            <person name="Poveda L."/>
            <person name="Shimizu-Inatsugi R."/>
            <person name="Baeten J."/>
            <person name="Francoijs K.J."/>
            <person name="Nataraja K.N."/>
            <person name="Reddy Y.A.N."/>
            <person name="Phadnis S."/>
            <person name="Ravikumar R.L."/>
            <person name="Schlapbach R."/>
            <person name="Sreeman S.M."/>
            <person name="Shimizu K.K."/>
        </authorList>
    </citation>
    <scope>NUCLEOTIDE SEQUENCE</scope>
</reference>
<gene>
    <name evidence="2" type="primary">gb08320</name>
    <name evidence="2" type="ORF">PR202_gb08320</name>
</gene>
<dbReference type="EMBL" id="BQKI01000075">
    <property type="protein sequence ID" value="GJN20887.1"/>
    <property type="molecule type" value="Genomic_DNA"/>
</dbReference>
<accession>A0AAV5EEB1</accession>
<evidence type="ECO:0000313" key="3">
    <source>
        <dbReference type="Proteomes" id="UP001054889"/>
    </source>
</evidence>
<feature type="compositionally biased region" description="Polar residues" evidence="1">
    <location>
        <begin position="186"/>
        <end position="196"/>
    </location>
</feature>
<organism evidence="2 3">
    <name type="scientific">Eleusine coracana subsp. coracana</name>
    <dbReference type="NCBI Taxonomy" id="191504"/>
    <lineage>
        <taxon>Eukaryota</taxon>
        <taxon>Viridiplantae</taxon>
        <taxon>Streptophyta</taxon>
        <taxon>Embryophyta</taxon>
        <taxon>Tracheophyta</taxon>
        <taxon>Spermatophyta</taxon>
        <taxon>Magnoliopsida</taxon>
        <taxon>Liliopsida</taxon>
        <taxon>Poales</taxon>
        <taxon>Poaceae</taxon>
        <taxon>PACMAD clade</taxon>
        <taxon>Chloridoideae</taxon>
        <taxon>Cynodonteae</taxon>
        <taxon>Eleusininae</taxon>
        <taxon>Eleusine</taxon>
    </lineage>
</organism>
<name>A0AAV5EEB1_ELECO</name>
<proteinExistence type="predicted"/>